<dbReference type="InterPro" id="IPR020095">
    <property type="entry name" value="PsdUridine_synth_TruA_C"/>
</dbReference>
<dbReference type="GO" id="GO:0160147">
    <property type="term" value="F:tRNA pseudouridine(38-40) synthase activity"/>
    <property type="evidence" value="ECO:0007669"/>
    <property type="project" value="UniProtKB-EC"/>
</dbReference>
<dbReference type="SUPFAM" id="SSF55120">
    <property type="entry name" value="Pseudouridine synthase"/>
    <property type="match status" value="1"/>
</dbReference>
<dbReference type="RefSeq" id="WP_223417792.1">
    <property type="nucleotide sequence ID" value="NZ_JAIPME010000002.1"/>
</dbReference>
<feature type="binding site" evidence="4">
    <location>
        <position position="111"/>
    </location>
    <ligand>
        <name>substrate</name>
    </ligand>
</feature>
<sequence length="246" mass="28768">MIKNVLVNLCFDGRDFKGYQYQIDQRTVEEELKKAIQEVTGEDNRIIACGRTDAGVHARSFYVNFLTASHVNPKGFAYHIQPYLPDDILALSSEEVGLGFHARFSCKSKTYKYVINQEKNPHPIYRTYMENITYKLDYDKLNQGLQVLKGDHDFRLFMKEDKELEINTNRRIDDCYFKREENTLEIFFKAESFLHNQVRIMTGSLIELARGKISLEDFKAYFDPESNVRANPALSPVGLYLWEVEY</sequence>
<dbReference type="PANTHER" id="PTHR11142:SF0">
    <property type="entry name" value="TRNA PSEUDOURIDINE SYNTHASE-LIKE 1"/>
    <property type="match status" value="1"/>
</dbReference>
<comment type="caution">
    <text evidence="7">The sequence shown here is derived from an EMBL/GenBank/DDBJ whole genome shotgun (WGS) entry which is preliminary data.</text>
</comment>
<keyword evidence="2 4" id="KW-0819">tRNA processing</keyword>
<keyword evidence="8" id="KW-1185">Reference proteome</keyword>
<dbReference type="Gene3D" id="3.30.70.580">
    <property type="entry name" value="Pseudouridine synthase I, catalytic domain, N-terminal subdomain"/>
    <property type="match status" value="1"/>
</dbReference>
<feature type="active site" description="Nucleophile" evidence="4">
    <location>
        <position position="53"/>
    </location>
</feature>
<evidence type="ECO:0000313" key="7">
    <source>
        <dbReference type="EMBL" id="MBZ2385975.1"/>
    </source>
</evidence>
<accession>A0ABS7SWR6</accession>
<dbReference type="Pfam" id="PF01416">
    <property type="entry name" value="PseudoU_synth_1"/>
    <property type="match status" value="2"/>
</dbReference>
<proteinExistence type="inferred from homology"/>
<name>A0ABS7SWR6_9FIRM</name>
<comment type="subunit">
    <text evidence="4">Homodimer.</text>
</comment>
<dbReference type="CDD" id="cd02570">
    <property type="entry name" value="PseudoU_synth_EcTruA"/>
    <property type="match status" value="1"/>
</dbReference>
<dbReference type="PIRSF" id="PIRSF001430">
    <property type="entry name" value="tRNA_psdUrid_synth"/>
    <property type="match status" value="1"/>
</dbReference>
<protein>
    <recommendedName>
        <fullName evidence="4">tRNA pseudouridine synthase A</fullName>
        <ecNumber evidence="4">5.4.99.12</ecNumber>
    </recommendedName>
    <alternativeName>
        <fullName evidence="4">tRNA pseudouridine(38-40) synthase</fullName>
    </alternativeName>
    <alternativeName>
        <fullName evidence="4">tRNA pseudouridylate synthase I</fullName>
    </alternativeName>
    <alternativeName>
        <fullName evidence="4">tRNA-uridine isomerase I</fullName>
    </alternativeName>
</protein>
<dbReference type="InterPro" id="IPR001406">
    <property type="entry name" value="PsdUridine_synth_TruA"/>
</dbReference>
<evidence type="ECO:0000313" key="8">
    <source>
        <dbReference type="Proteomes" id="UP000734271"/>
    </source>
</evidence>
<evidence type="ECO:0000256" key="3">
    <source>
        <dbReference type="ARBA" id="ARBA00023235"/>
    </source>
</evidence>
<dbReference type="PANTHER" id="PTHR11142">
    <property type="entry name" value="PSEUDOURIDYLATE SYNTHASE"/>
    <property type="match status" value="1"/>
</dbReference>
<dbReference type="EC" id="5.4.99.12" evidence="4"/>
<dbReference type="InterPro" id="IPR020094">
    <property type="entry name" value="TruA/RsuA/RluB/E/F_N"/>
</dbReference>
<dbReference type="Gene3D" id="3.30.70.660">
    <property type="entry name" value="Pseudouridine synthase I, catalytic domain, C-terminal subdomain"/>
    <property type="match status" value="1"/>
</dbReference>
<dbReference type="InterPro" id="IPR020103">
    <property type="entry name" value="PsdUridine_synth_cat_dom_sf"/>
</dbReference>
<evidence type="ECO:0000259" key="6">
    <source>
        <dbReference type="Pfam" id="PF01416"/>
    </source>
</evidence>
<feature type="domain" description="Pseudouridine synthase I TruA alpha/beta" evidence="6">
    <location>
        <begin position="12"/>
        <end position="104"/>
    </location>
</feature>
<comment type="caution">
    <text evidence="4">Lacks conserved residue(s) required for the propagation of feature annotation.</text>
</comment>
<evidence type="ECO:0000256" key="5">
    <source>
        <dbReference type="RuleBase" id="RU003792"/>
    </source>
</evidence>
<comment type="function">
    <text evidence="4">Formation of pseudouridine at positions 38, 39 and 40 in the anticodon stem and loop of transfer RNAs.</text>
</comment>
<feature type="domain" description="Pseudouridine synthase I TruA alpha/beta" evidence="6">
    <location>
        <begin position="146"/>
        <end position="246"/>
    </location>
</feature>
<dbReference type="InterPro" id="IPR020097">
    <property type="entry name" value="PsdUridine_synth_TruA_a/b_dom"/>
</dbReference>
<keyword evidence="3 4" id="KW-0413">Isomerase</keyword>
<evidence type="ECO:0000256" key="1">
    <source>
        <dbReference type="ARBA" id="ARBA00009375"/>
    </source>
</evidence>
<organism evidence="7 8">
    <name type="scientific">Anaerococcus murdochii</name>
    <dbReference type="NCBI Taxonomy" id="411577"/>
    <lineage>
        <taxon>Bacteria</taxon>
        <taxon>Bacillati</taxon>
        <taxon>Bacillota</taxon>
        <taxon>Tissierellia</taxon>
        <taxon>Tissierellales</taxon>
        <taxon>Peptoniphilaceae</taxon>
        <taxon>Anaerococcus</taxon>
    </lineage>
</organism>
<comment type="catalytic activity">
    <reaction evidence="4 5">
        <text>uridine(38/39/40) in tRNA = pseudouridine(38/39/40) in tRNA</text>
        <dbReference type="Rhea" id="RHEA:22376"/>
        <dbReference type="Rhea" id="RHEA-COMP:10085"/>
        <dbReference type="Rhea" id="RHEA-COMP:10087"/>
        <dbReference type="ChEBI" id="CHEBI:65314"/>
        <dbReference type="ChEBI" id="CHEBI:65315"/>
        <dbReference type="EC" id="5.4.99.12"/>
    </reaction>
</comment>
<dbReference type="EMBL" id="JAIPME010000002">
    <property type="protein sequence ID" value="MBZ2385975.1"/>
    <property type="molecule type" value="Genomic_DNA"/>
</dbReference>
<evidence type="ECO:0000256" key="2">
    <source>
        <dbReference type="ARBA" id="ARBA00022694"/>
    </source>
</evidence>
<dbReference type="NCBIfam" id="TIGR00071">
    <property type="entry name" value="hisT_truA"/>
    <property type="match status" value="1"/>
</dbReference>
<comment type="similarity">
    <text evidence="1 4 5">Belongs to the tRNA pseudouridine synthase TruA family.</text>
</comment>
<reference evidence="7 8" key="1">
    <citation type="submission" date="2021-08" db="EMBL/GenBank/DDBJ databases">
        <title>FDA dAtabase for Regulatory Grade micrObial Sequences (FDA-ARGOS): Supporting development and validation of Infectious Disease Dx tests.</title>
        <authorList>
            <person name="Sproer C."/>
            <person name="Gronow S."/>
            <person name="Severitt S."/>
            <person name="Schroder I."/>
            <person name="Tallon L."/>
            <person name="Sadzewicz L."/>
            <person name="Zhao X."/>
            <person name="Boylan J."/>
            <person name="Ott S."/>
            <person name="Bowen H."/>
            <person name="Vavikolanu K."/>
            <person name="Hazen T."/>
            <person name="Aluvathingal J."/>
            <person name="Nadendla S."/>
            <person name="Lowell S."/>
            <person name="Myers T."/>
            <person name="Yan Y."/>
            <person name="Sichtig H."/>
        </authorList>
    </citation>
    <scope>NUCLEOTIDE SEQUENCE [LARGE SCALE GENOMIC DNA]</scope>
    <source>
        <strain evidence="7 8">FDAARGOS_1460</strain>
    </source>
</reference>
<evidence type="ECO:0000256" key="4">
    <source>
        <dbReference type="HAMAP-Rule" id="MF_00171"/>
    </source>
</evidence>
<dbReference type="Proteomes" id="UP000734271">
    <property type="component" value="Unassembled WGS sequence"/>
</dbReference>
<dbReference type="HAMAP" id="MF_00171">
    <property type="entry name" value="TruA"/>
    <property type="match status" value="1"/>
</dbReference>
<gene>
    <name evidence="4 7" type="primary">truA</name>
    <name evidence="7" type="ORF">K8P03_01475</name>
</gene>